<dbReference type="EMBL" id="MHWS01000013">
    <property type="protein sequence ID" value="OHB12232.1"/>
    <property type="molecule type" value="Genomic_DNA"/>
</dbReference>
<evidence type="ECO:0000313" key="3">
    <source>
        <dbReference type="Proteomes" id="UP000177276"/>
    </source>
</evidence>
<dbReference type="Proteomes" id="UP000177276">
    <property type="component" value="Unassembled WGS sequence"/>
</dbReference>
<keyword evidence="1" id="KW-0812">Transmembrane</keyword>
<evidence type="ECO:0000313" key="2">
    <source>
        <dbReference type="EMBL" id="OHB12232.1"/>
    </source>
</evidence>
<keyword evidence="1" id="KW-1133">Transmembrane helix</keyword>
<feature type="transmembrane region" description="Helical" evidence="1">
    <location>
        <begin position="34"/>
        <end position="58"/>
    </location>
</feature>
<dbReference type="AlphaFoldDB" id="A0A1G2USF5"/>
<sequence>MNLLKPTKLTFAIFGLLFLLSVSSYILPFLAPFALFNLISILLIFTIFKNLGINVGYLTGGPFRFPEPNILGWVLIILIIGCFYYLIASLISYIIKNEKKRSIIFYIICFIAIICIFGSFSYWIISAKKQEPIVRCSGECLTLGTEIYNSCTNECRSTFPSYKPSEAYNSCMYNCDSKRSDFVKQCNNQCLSR</sequence>
<gene>
    <name evidence="2" type="ORF">A3G46_01240</name>
</gene>
<name>A0A1G2USF5_9BACT</name>
<reference evidence="2 3" key="1">
    <citation type="journal article" date="2016" name="Nat. Commun.">
        <title>Thousands of microbial genomes shed light on interconnected biogeochemical processes in an aquifer system.</title>
        <authorList>
            <person name="Anantharaman K."/>
            <person name="Brown C.T."/>
            <person name="Hug L.A."/>
            <person name="Sharon I."/>
            <person name="Castelle C.J."/>
            <person name="Probst A.J."/>
            <person name="Thomas B.C."/>
            <person name="Singh A."/>
            <person name="Wilkins M.J."/>
            <person name="Karaoz U."/>
            <person name="Brodie E.L."/>
            <person name="Williams K.H."/>
            <person name="Hubbard S.S."/>
            <person name="Banfield J.F."/>
        </authorList>
    </citation>
    <scope>NUCLEOTIDE SEQUENCE [LARGE SCALE GENOMIC DNA]</scope>
</reference>
<keyword evidence="1" id="KW-0472">Membrane</keyword>
<feature type="transmembrane region" description="Helical" evidence="1">
    <location>
        <begin position="103"/>
        <end position="125"/>
    </location>
</feature>
<accession>A0A1G2USF5</accession>
<organism evidence="2 3">
    <name type="scientific">Candidatus Zambryskibacteria bacterium RIFCSPLOWO2_12_FULL_39_16</name>
    <dbReference type="NCBI Taxonomy" id="1802775"/>
    <lineage>
        <taxon>Bacteria</taxon>
        <taxon>Candidatus Zambryskiibacteriota</taxon>
    </lineage>
</organism>
<proteinExistence type="predicted"/>
<feature type="transmembrane region" description="Helical" evidence="1">
    <location>
        <begin position="70"/>
        <end position="91"/>
    </location>
</feature>
<protein>
    <submittedName>
        <fullName evidence="2">Uncharacterized protein</fullName>
    </submittedName>
</protein>
<evidence type="ECO:0000256" key="1">
    <source>
        <dbReference type="SAM" id="Phobius"/>
    </source>
</evidence>
<comment type="caution">
    <text evidence="2">The sequence shown here is derived from an EMBL/GenBank/DDBJ whole genome shotgun (WGS) entry which is preliminary data.</text>
</comment>